<keyword evidence="2" id="KW-1185">Reference proteome</keyword>
<accession>A0A6G1C263</accession>
<dbReference type="AlphaFoldDB" id="A0A6G1C263"/>
<gene>
    <name evidence="1" type="ORF">E2562_037768</name>
</gene>
<evidence type="ECO:0000313" key="1">
    <source>
        <dbReference type="EMBL" id="KAF0894252.1"/>
    </source>
</evidence>
<protein>
    <submittedName>
        <fullName evidence="1">Uncharacterized protein</fullName>
    </submittedName>
</protein>
<dbReference type="EMBL" id="SPHZ02000011">
    <property type="protein sequence ID" value="KAF0894252.1"/>
    <property type="molecule type" value="Genomic_DNA"/>
</dbReference>
<reference evidence="1 2" key="1">
    <citation type="submission" date="2019-11" db="EMBL/GenBank/DDBJ databases">
        <title>Whole genome sequence of Oryza granulata.</title>
        <authorList>
            <person name="Li W."/>
        </authorList>
    </citation>
    <scope>NUCLEOTIDE SEQUENCE [LARGE SCALE GENOMIC DNA]</scope>
    <source>
        <strain evidence="2">cv. Menghai</strain>
        <tissue evidence="1">Leaf</tissue>
    </source>
</reference>
<comment type="caution">
    <text evidence="1">The sequence shown here is derived from an EMBL/GenBank/DDBJ whole genome shotgun (WGS) entry which is preliminary data.</text>
</comment>
<sequence length="66" mass="6688">MECSASAKYVEAWGCMEIMLGGCCPNSGAIPKLAAANPELQGGSSLAVSNMEVAKPAQEKLGLGES</sequence>
<name>A0A6G1C263_9ORYZ</name>
<evidence type="ECO:0000313" key="2">
    <source>
        <dbReference type="Proteomes" id="UP000479710"/>
    </source>
</evidence>
<organism evidence="1 2">
    <name type="scientific">Oryza meyeriana var. granulata</name>
    <dbReference type="NCBI Taxonomy" id="110450"/>
    <lineage>
        <taxon>Eukaryota</taxon>
        <taxon>Viridiplantae</taxon>
        <taxon>Streptophyta</taxon>
        <taxon>Embryophyta</taxon>
        <taxon>Tracheophyta</taxon>
        <taxon>Spermatophyta</taxon>
        <taxon>Magnoliopsida</taxon>
        <taxon>Liliopsida</taxon>
        <taxon>Poales</taxon>
        <taxon>Poaceae</taxon>
        <taxon>BOP clade</taxon>
        <taxon>Oryzoideae</taxon>
        <taxon>Oryzeae</taxon>
        <taxon>Oryzinae</taxon>
        <taxon>Oryza</taxon>
        <taxon>Oryza meyeriana</taxon>
    </lineage>
</organism>
<proteinExistence type="predicted"/>
<dbReference type="Proteomes" id="UP000479710">
    <property type="component" value="Unassembled WGS sequence"/>
</dbReference>